<name>A0AAU7AUY3_9ACTN</name>
<feature type="signal peptide" evidence="4">
    <location>
        <begin position="1"/>
        <end position="27"/>
    </location>
</feature>
<evidence type="ECO:0000256" key="1">
    <source>
        <dbReference type="ARBA" id="ARBA00010830"/>
    </source>
</evidence>
<feature type="domain" description="Resuscitation-promoting factor core lysozyme-like" evidence="5">
    <location>
        <begin position="137"/>
        <end position="207"/>
    </location>
</feature>
<protein>
    <recommendedName>
        <fullName evidence="5">Resuscitation-promoting factor core lysozyme-like domain-containing protein</fullName>
    </recommendedName>
</protein>
<organism evidence="6">
    <name type="scientific">Paraconexibacter sp. AEG42_29</name>
    <dbReference type="NCBI Taxonomy" id="2997339"/>
    <lineage>
        <taxon>Bacteria</taxon>
        <taxon>Bacillati</taxon>
        <taxon>Actinomycetota</taxon>
        <taxon>Thermoleophilia</taxon>
        <taxon>Solirubrobacterales</taxon>
        <taxon>Paraconexibacteraceae</taxon>
        <taxon>Paraconexibacter</taxon>
    </lineage>
</organism>
<gene>
    <name evidence="6" type="ORF">DSM112329_02307</name>
</gene>
<dbReference type="SUPFAM" id="SSF53955">
    <property type="entry name" value="Lysozyme-like"/>
    <property type="match status" value="1"/>
</dbReference>
<dbReference type="KEGG" id="parq:DSM112329_02307"/>
<keyword evidence="4" id="KW-0732">Signal</keyword>
<dbReference type="Pfam" id="PF06737">
    <property type="entry name" value="Transglycosylas"/>
    <property type="match status" value="1"/>
</dbReference>
<sequence>MTILAPRARRVVALAGLTAAVATPAGVALTAAGPAEAGQAPALLSPAALAAPISTAAVVDLHLAEHRRALRHDRAVLSTFRTARNAARVRGDELPRGYRAKLERRSVAHLKTKQRRLRRQVREWRSTGGAPDVPIPAHLAAIAACESGGDPAAIGGGGTYRGKYQFSYATWATVGGQGDPAAAPEAEQDRRAAMLYAQAGAGQWPVCGR</sequence>
<dbReference type="EMBL" id="CP114014">
    <property type="protein sequence ID" value="XAY05454.1"/>
    <property type="molecule type" value="Genomic_DNA"/>
</dbReference>
<evidence type="ECO:0000259" key="5">
    <source>
        <dbReference type="Pfam" id="PF06737"/>
    </source>
</evidence>
<dbReference type="Gene3D" id="1.10.530.10">
    <property type="match status" value="1"/>
</dbReference>
<keyword evidence="2" id="KW-0378">Hydrolase</keyword>
<dbReference type="AlphaFoldDB" id="A0AAU7AUY3"/>
<dbReference type="RefSeq" id="WP_354701962.1">
    <property type="nucleotide sequence ID" value="NZ_CP114014.1"/>
</dbReference>
<comment type="similarity">
    <text evidence="1">Belongs to the transglycosylase family. Rpf subfamily.</text>
</comment>
<keyword evidence="3" id="KW-0472">Membrane</keyword>
<keyword evidence="3" id="KW-0812">Transmembrane</keyword>
<dbReference type="InterPro" id="IPR023346">
    <property type="entry name" value="Lysozyme-like_dom_sf"/>
</dbReference>
<dbReference type="GO" id="GO:0016787">
    <property type="term" value="F:hydrolase activity"/>
    <property type="evidence" value="ECO:0007669"/>
    <property type="project" value="UniProtKB-KW"/>
</dbReference>
<evidence type="ECO:0000256" key="4">
    <source>
        <dbReference type="SAM" id="SignalP"/>
    </source>
</evidence>
<evidence type="ECO:0000256" key="3">
    <source>
        <dbReference type="SAM" id="Phobius"/>
    </source>
</evidence>
<dbReference type="CDD" id="cd13925">
    <property type="entry name" value="RPF"/>
    <property type="match status" value="1"/>
</dbReference>
<evidence type="ECO:0000256" key="2">
    <source>
        <dbReference type="ARBA" id="ARBA00022801"/>
    </source>
</evidence>
<feature type="transmembrane region" description="Helical" evidence="3">
    <location>
        <begin position="40"/>
        <end position="64"/>
    </location>
</feature>
<evidence type="ECO:0000313" key="6">
    <source>
        <dbReference type="EMBL" id="XAY05454.1"/>
    </source>
</evidence>
<proteinExistence type="inferred from homology"/>
<accession>A0AAU7AUY3</accession>
<keyword evidence="3" id="KW-1133">Transmembrane helix</keyword>
<reference evidence="6" key="1">
    <citation type="submission" date="2022-12" db="EMBL/GenBank/DDBJ databases">
        <title>Paraconexibacter alkalitolerans sp. nov. and Baekduia alba sp. nov., isolated from soil and emended description of the genera Paraconexibacter (Chun et al., 2020) and Baekduia (An et al., 2020).</title>
        <authorList>
            <person name="Vieira S."/>
            <person name="Huber K.J."/>
            <person name="Geppert A."/>
            <person name="Wolf J."/>
            <person name="Neumann-Schaal M."/>
            <person name="Muesken M."/>
            <person name="Overmann J."/>
        </authorList>
    </citation>
    <scope>NUCLEOTIDE SEQUENCE</scope>
    <source>
        <strain evidence="6">AEG42_29</strain>
    </source>
</reference>
<dbReference type="InterPro" id="IPR010618">
    <property type="entry name" value="RPF"/>
</dbReference>
<feature type="chain" id="PRO_5043997410" description="Resuscitation-promoting factor core lysozyme-like domain-containing protein" evidence="4">
    <location>
        <begin position="28"/>
        <end position="209"/>
    </location>
</feature>